<evidence type="ECO:0000256" key="2">
    <source>
        <dbReference type="ARBA" id="ARBA00022485"/>
    </source>
</evidence>
<evidence type="ECO:0000313" key="11">
    <source>
        <dbReference type="Proteomes" id="UP000616595"/>
    </source>
</evidence>
<comment type="caution">
    <text evidence="10">The sequence shown here is derived from an EMBL/GenBank/DDBJ whole genome shotgun (WGS) entry which is preliminary data.</text>
</comment>
<evidence type="ECO:0000256" key="3">
    <source>
        <dbReference type="ARBA" id="ARBA00022691"/>
    </source>
</evidence>
<dbReference type="AlphaFoldDB" id="A0A923HUJ6"/>
<dbReference type="Pfam" id="PF04055">
    <property type="entry name" value="Radical_SAM"/>
    <property type="match status" value="1"/>
</dbReference>
<reference evidence="10" key="2">
    <citation type="submission" date="2020-10" db="EMBL/GenBank/DDBJ databases">
        <title>Comparative genomics of the Acetobacterium genus.</title>
        <authorList>
            <person name="Marshall C."/>
            <person name="May H."/>
            <person name="Norman S."/>
        </authorList>
    </citation>
    <scope>NUCLEOTIDE SEQUENCE</scope>
    <source>
        <strain evidence="10">DER-2019</strain>
    </source>
</reference>
<dbReference type="Gene3D" id="3.20.20.70">
    <property type="entry name" value="Aldolase class I"/>
    <property type="match status" value="1"/>
</dbReference>
<evidence type="ECO:0000256" key="6">
    <source>
        <dbReference type="ARBA" id="ARBA00023004"/>
    </source>
</evidence>
<evidence type="ECO:0000256" key="4">
    <source>
        <dbReference type="ARBA" id="ARBA00022723"/>
    </source>
</evidence>
<comment type="cofactor">
    <cofactor evidence="1 8">
        <name>pyridoxal 5'-phosphate</name>
        <dbReference type="ChEBI" id="CHEBI:597326"/>
    </cofactor>
</comment>
<dbReference type="GO" id="GO:0051539">
    <property type="term" value="F:4 iron, 4 sulfur cluster binding"/>
    <property type="evidence" value="ECO:0007669"/>
    <property type="project" value="UniProtKB-KW"/>
</dbReference>
<evidence type="ECO:0000256" key="8">
    <source>
        <dbReference type="PIRSR" id="PIRSR603739-50"/>
    </source>
</evidence>
<reference evidence="10" key="1">
    <citation type="submission" date="2019-10" db="EMBL/GenBank/DDBJ databases">
        <authorList>
            <person name="Ross D.E."/>
            <person name="Gulliver D."/>
        </authorList>
    </citation>
    <scope>NUCLEOTIDE SEQUENCE</scope>
    <source>
        <strain evidence="10">DER-2019</strain>
    </source>
</reference>
<dbReference type="RefSeq" id="WP_148566196.1">
    <property type="nucleotide sequence ID" value="NZ_RXYA01000003.1"/>
</dbReference>
<dbReference type="Proteomes" id="UP000616595">
    <property type="component" value="Unassembled WGS sequence"/>
</dbReference>
<keyword evidence="6" id="KW-0408">Iron</keyword>
<name>A0A923HUJ6_9FIRM</name>
<evidence type="ECO:0000256" key="7">
    <source>
        <dbReference type="ARBA" id="ARBA00023014"/>
    </source>
</evidence>
<dbReference type="SFLD" id="SFLDS00029">
    <property type="entry name" value="Radical_SAM"/>
    <property type="match status" value="1"/>
</dbReference>
<keyword evidence="5 8" id="KW-0663">Pyridoxal phosphate</keyword>
<evidence type="ECO:0000256" key="1">
    <source>
        <dbReference type="ARBA" id="ARBA00001933"/>
    </source>
</evidence>
<proteinExistence type="predicted"/>
<dbReference type="SUPFAM" id="SSF102114">
    <property type="entry name" value="Radical SAM enzymes"/>
    <property type="match status" value="1"/>
</dbReference>
<keyword evidence="2" id="KW-0004">4Fe-4S</keyword>
<keyword evidence="3" id="KW-0949">S-adenosyl-L-methionine</keyword>
<dbReference type="InterPro" id="IPR007197">
    <property type="entry name" value="rSAM"/>
</dbReference>
<gene>
    <name evidence="10" type="ORF">GH810_06570</name>
</gene>
<dbReference type="PROSITE" id="PS51918">
    <property type="entry name" value="RADICAL_SAM"/>
    <property type="match status" value="1"/>
</dbReference>
<dbReference type="CDD" id="cd01335">
    <property type="entry name" value="Radical_SAM"/>
    <property type="match status" value="1"/>
</dbReference>
<dbReference type="GO" id="GO:0003824">
    <property type="term" value="F:catalytic activity"/>
    <property type="evidence" value="ECO:0007669"/>
    <property type="project" value="InterPro"/>
</dbReference>
<protein>
    <submittedName>
        <fullName evidence="10">Radical SAM protein</fullName>
    </submittedName>
</protein>
<dbReference type="SFLD" id="SFLDG01070">
    <property type="entry name" value="PLP-dependent"/>
    <property type="match status" value="1"/>
</dbReference>
<dbReference type="InterPro" id="IPR058240">
    <property type="entry name" value="rSAM_sf"/>
</dbReference>
<feature type="modified residue" description="N6-(pyridoxal phosphate)lysine" evidence="8">
    <location>
        <position position="309"/>
    </location>
</feature>
<sequence length="337" mass="38761">MEKLIELEQFAKLTDCQLLTNQELEKIDSVYPIKISQHLKEMIKITSSKAIASQFLPNLNEIQDLTGIGAFFPDEIHNTKLLVQKYPNRCMIYTTSICFANCRFCSRKEKWNDYNSFSYYLFDEAYSEICKNNYFHEVLLTGGDVLTNSDEQIEYMLRKLSQIKHIKTIRLATRAFTSNPLRISSKLCEILDRYNKVIIVTQFNSADEFGSDTKKALQMIQKAGLPVLNQSVLLKGINDELSLMIELLETCAENRVIPYYLFHCFNIKGVQHFRTNVNRGIDITNSLVGNIGGWLIPRYTLIPSSTGLKIPMCSNGFVESETNFLVKDYTGRIIEYI</sequence>
<evidence type="ECO:0000256" key="5">
    <source>
        <dbReference type="ARBA" id="ARBA00022898"/>
    </source>
</evidence>
<dbReference type="PANTHER" id="PTHR30538">
    <property type="entry name" value="LYSINE 2,3-AMINOMUTASE-RELATED"/>
    <property type="match status" value="1"/>
</dbReference>
<dbReference type="GO" id="GO:0046872">
    <property type="term" value="F:metal ion binding"/>
    <property type="evidence" value="ECO:0007669"/>
    <property type="project" value="UniProtKB-KW"/>
</dbReference>
<keyword evidence="7" id="KW-0411">Iron-sulfur</keyword>
<feature type="domain" description="Radical SAM core" evidence="9">
    <location>
        <begin position="84"/>
        <end position="294"/>
    </location>
</feature>
<dbReference type="OrthoDB" id="9768064at2"/>
<keyword evidence="11" id="KW-1185">Reference proteome</keyword>
<dbReference type="InterPro" id="IPR013785">
    <property type="entry name" value="Aldolase_TIM"/>
</dbReference>
<organism evidence="10 11">
    <name type="scientific">Acetobacterium paludosum</name>
    <dbReference type="NCBI Taxonomy" id="52693"/>
    <lineage>
        <taxon>Bacteria</taxon>
        <taxon>Bacillati</taxon>
        <taxon>Bacillota</taxon>
        <taxon>Clostridia</taxon>
        <taxon>Eubacteriales</taxon>
        <taxon>Eubacteriaceae</taxon>
        <taxon>Acetobacterium</taxon>
    </lineage>
</organism>
<keyword evidence="4" id="KW-0479">Metal-binding</keyword>
<dbReference type="PANTHER" id="PTHR30538:SF0">
    <property type="entry name" value="L-LYSINE 2,3-AMINOMUTASE AQ_1632-RELATED"/>
    <property type="match status" value="1"/>
</dbReference>
<evidence type="ECO:0000259" key="9">
    <source>
        <dbReference type="PROSITE" id="PS51918"/>
    </source>
</evidence>
<accession>A0A923HUJ6</accession>
<dbReference type="InterPro" id="IPR003739">
    <property type="entry name" value="Lys_aminomutase/Glu_NH3_mut"/>
</dbReference>
<dbReference type="EMBL" id="WJBD01000006">
    <property type="protein sequence ID" value="MBC3887972.1"/>
    <property type="molecule type" value="Genomic_DNA"/>
</dbReference>
<evidence type="ECO:0000313" key="10">
    <source>
        <dbReference type="EMBL" id="MBC3887972.1"/>
    </source>
</evidence>